<feature type="chain" id="PRO_5038296456" description="Ig-like domain-containing protein" evidence="2">
    <location>
        <begin position="21"/>
        <end position="145"/>
    </location>
</feature>
<reference evidence="4 6" key="1">
    <citation type="submission" date="2016-10" db="EMBL/GenBank/DDBJ databases">
        <title>Genome sequence of Mycobacterium talmonii.</title>
        <authorList>
            <person name="Greninger A.L."/>
            <person name="Elliott B."/>
            <person name="Vasireddy S."/>
            <person name="Vasireddy R."/>
        </authorList>
    </citation>
    <scope>NUCLEOTIDE SEQUENCE [LARGE SCALE GENOMIC DNA]</scope>
    <source>
        <strain evidence="4">MO-5499</strain>
        <strain evidence="6">NE-TNMC-100812</strain>
    </source>
</reference>
<dbReference type="InterPro" id="IPR007110">
    <property type="entry name" value="Ig-like_dom"/>
</dbReference>
<dbReference type="RefSeq" id="WP_071026177.1">
    <property type="nucleotide sequence ID" value="NZ_MLQM01000056.1"/>
</dbReference>
<keyword evidence="6" id="KW-1185">Reference proteome</keyword>
<evidence type="ECO:0000313" key="7">
    <source>
        <dbReference type="Proteomes" id="UP000238296"/>
    </source>
</evidence>
<evidence type="ECO:0000259" key="3">
    <source>
        <dbReference type="PROSITE" id="PS50835"/>
    </source>
</evidence>
<dbReference type="AlphaFoldDB" id="A0A1S1NJB1"/>
<keyword evidence="2" id="KW-0732">Signal</keyword>
<gene>
    <name evidence="4" type="ORF">BKN37_12410</name>
    <name evidence="5" type="ORF">C1Y40_03139</name>
</gene>
<dbReference type="InterPro" id="IPR038468">
    <property type="entry name" value="MmpS_C"/>
</dbReference>
<dbReference type="Proteomes" id="UP000238296">
    <property type="component" value="Unassembled WGS sequence"/>
</dbReference>
<accession>A0A1S1NJB1</accession>
<dbReference type="PROSITE" id="PS51257">
    <property type="entry name" value="PROKAR_LIPOPROTEIN"/>
    <property type="match status" value="1"/>
</dbReference>
<proteinExistence type="predicted"/>
<reference evidence="5" key="3">
    <citation type="submission" date="2018-01" db="EMBL/GenBank/DDBJ databases">
        <authorList>
            <person name="Gaut B.S."/>
            <person name="Morton B.R."/>
            <person name="Clegg M.T."/>
            <person name="Duvall M.R."/>
        </authorList>
    </citation>
    <scope>NUCLEOTIDE SEQUENCE</scope>
    <source>
        <strain evidence="5">ATCC BAA-2683</strain>
    </source>
</reference>
<dbReference type="EMBL" id="MLQM01000056">
    <property type="protein sequence ID" value="OHV03950.1"/>
    <property type="molecule type" value="Genomic_DNA"/>
</dbReference>
<protein>
    <recommendedName>
        <fullName evidence="3">Ig-like domain-containing protein</fullName>
    </recommendedName>
</protein>
<feature type="region of interest" description="Disordered" evidence="1">
    <location>
        <begin position="42"/>
        <end position="61"/>
    </location>
</feature>
<dbReference type="EMBL" id="PPEA01000447">
    <property type="protein sequence ID" value="PQM46702.1"/>
    <property type="molecule type" value="Genomic_DNA"/>
</dbReference>
<evidence type="ECO:0000313" key="4">
    <source>
        <dbReference type="EMBL" id="OHV03950.1"/>
    </source>
</evidence>
<evidence type="ECO:0000256" key="1">
    <source>
        <dbReference type="SAM" id="MobiDB-lite"/>
    </source>
</evidence>
<dbReference type="Proteomes" id="UP000179734">
    <property type="component" value="Unassembled WGS sequence"/>
</dbReference>
<evidence type="ECO:0000313" key="5">
    <source>
        <dbReference type="EMBL" id="PQM46702.1"/>
    </source>
</evidence>
<comment type="caution">
    <text evidence="4">The sequence shown here is derived from an EMBL/GenBank/DDBJ whole genome shotgun (WGS) entry which is preliminary data.</text>
</comment>
<feature type="domain" description="Ig-like" evidence="3">
    <location>
        <begin position="53"/>
        <end position="145"/>
    </location>
</feature>
<feature type="signal peptide" evidence="2">
    <location>
        <begin position="1"/>
        <end position="20"/>
    </location>
</feature>
<name>A0A1S1NJB1_9MYCO</name>
<evidence type="ECO:0000313" key="6">
    <source>
        <dbReference type="Proteomes" id="UP000179734"/>
    </source>
</evidence>
<evidence type="ECO:0000256" key="2">
    <source>
        <dbReference type="SAM" id="SignalP"/>
    </source>
</evidence>
<dbReference type="Gene3D" id="2.60.40.2880">
    <property type="entry name" value="MmpS1-5, C-terminal soluble domain"/>
    <property type="match status" value="1"/>
</dbReference>
<sequence length="145" mass="14551">MTKLRSGIAALAGLILVASAAVGCSHTDGKSASSATATSATQTQATATTTAAPTPTGPPVGTATMKVTGGSAPVTITCSINGAAEQTETNVTLPWEKQYPVYDKVETWVTADGGAEVLGCTITMGGNVAAYMNEVHPTCSFAYYG</sequence>
<dbReference type="PROSITE" id="PS50835">
    <property type="entry name" value="IG_LIKE"/>
    <property type="match status" value="1"/>
</dbReference>
<organism evidence="4 6">
    <name type="scientific">Mycobacterium talmoniae</name>
    <dbReference type="NCBI Taxonomy" id="1858794"/>
    <lineage>
        <taxon>Bacteria</taxon>
        <taxon>Bacillati</taxon>
        <taxon>Actinomycetota</taxon>
        <taxon>Actinomycetes</taxon>
        <taxon>Mycobacteriales</taxon>
        <taxon>Mycobacteriaceae</taxon>
        <taxon>Mycobacterium</taxon>
    </lineage>
</organism>
<reference evidence="5 7" key="2">
    <citation type="journal article" date="2017" name="Int. J. Syst. Evol. Microbiol.">
        <title>Mycobacterium talmoniae sp. nov., a slowly growing mycobacterium isolated from human respiratory samples.</title>
        <authorList>
            <person name="Davidson R.M."/>
            <person name="DeGroote M.A."/>
            <person name="Marola J.L."/>
            <person name="Buss S."/>
            <person name="Jones V."/>
            <person name="McNeil M.R."/>
            <person name="Freifeld A.G."/>
            <person name="Elaine Epperson L."/>
            <person name="Hasan N.A."/>
            <person name="Jackson M."/>
            <person name="Iwen P.C."/>
            <person name="Salfinger M."/>
            <person name="Strong M."/>
        </authorList>
    </citation>
    <scope>NUCLEOTIDE SEQUENCE [LARGE SCALE GENOMIC DNA]</scope>
    <source>
        <strain evidence="5 7">ATCC BAA-2683</strain>
    </source>
</reference>